<keyword evidence="3" id="KW-1185">Reference proteome</keyword>
<dbReference type="InterPro" id="IPR015424">
    <property type="entry name" value="PyrdxlP-dep_Trfase"/>
</dbReference>
<evidence type="ECO:0000313" key="3">
    <source>
        <dbReference type="Proteomes" id="UP001499863"/>
    </source>
</evidence>
<reference evidence="3" key="1">
    <citation type="journal article" date="2019" name="Int. J. Syst. Evol. Microbiol.">
        <title>The Global Catalogue of Microorganisms (GCM) 10K type strain sequencing project: providing services to taxonomists for standard genome sequencing and annotation.</title>
        <authorList>
            <consortium name="The Broad Institute Genomics Platform"/>
            <consortium name="The Broad Institute Genome Sequencing Center for Infectious Disease"/>
            <person name="Wu L."/>
            <person name="Ma J."/>
        </authorList>
    </citation>
    <scope>NUCLEOTIDE SEQUENCE [LARGE SCALE GENOMIC DNA]</scope>
    <source>
        <strain evidence="3">JCM 12393</strain>
    </source>
</reference>
<comment type="caution">
    <text evidence="2">The sequence shown here is derived from an EMBL/GenBank/DDBJ whole genome shotgun (WGS) entry which is preliminary data.</text>
</comment>
<accession>A0ABP4IQE8</accession>
<name>A0ABP4IQE8_9ACTN</name>
<dbReference type="EMBL" id="BAAAKJ010000132">
    <property type="protein sequence ID" value="GAA1393034.1"/>
    <property type="molecule type" value="Genomic_DNA"/>
</dbReference>
<protein>
    <recommendedName>
        <fullName evidence="1">Aminotransferase class I/classII large domain-containing protein</fullName>
    </recommendedName>
</protein>
<dbReference type="InterPro" id="IPR015421">
    <property type="entry name" value="PyrdxlP-dep_Trfase_major"/>
</dbReference>
<dbReference type="Gene3D" id="3.40.640.10">
    <property type="entry name" value="Type I PLP-dependent aspartate aminotransferase-like (Major domain)"/>
    <property type="match status" value="1"/>
</dbReference>
<dbReference type="RefSeq" id="WP_344333338.1">
    <property type="nucleotide sequence ID" value="NZ_BAAAKJ010000132.1"/>
</dbReference>
<evidence type="ECO:0000259" key="1">
    <source>
        <dbReference type="Pfam" id="PF00155"/>
    </source>
</evidence>
<sequence length="358" mass="40186">MTPSLFRMLDLHEAVERARQRPDGRLFVSDYNGGHPFVADYLGDLAHTPPYRLGDVGRYSALDEDAALRAKIARLHERYDTEPCSPDRVVPAAGASALLGTFCTWLRATGRTRIHYVPPVYYKFAYFFRLFGIEPVPVAGAHAHQPGFDLRLPDEKTVLLLTDPVWYAGRRVPPLVLKQLAEWQLATGSLVFVDGTFQYMRWDGGRREDSAALPADLTLRMVCPTKYLSIHGYRCAHLLVPEPLREPLAELHLNLHGDATLADRLFAHRAADLMLLEGNHRLLDHVRANHQRLTASGALAAQERIETGYFLFARPTAPPERLIALDGRYFELPGHPGFVRINLLSETALEGLEELARG</sequence>
<dbReference type="Proteomes" id="UP001499863">
    <property type="component" value="Unassembled WGS sequence"/>
</dbReference>
<organism evidence="2 3">
    <name type="scientific">Kitasatospora putterlickiae</name>
    <dbReference type="NCBI Taxonomy" id="221725"/>
    <lineage>
        <taxon>Bacteria</taxon>
        <taxon>Bacillati</taxon>
        <taxon>Actinomycetota</taxon>
        <taxon>Actinomycetes</taxon>
        <taxon>Kitasatosporales</taxon>
        <taxon>Streptomycetaceae</taxon>
        <taxon>Kitasatospora</taxon>
    </lineage>
</organism>
<feature type="domain" description="Aminotransferase class I/classII large" evidence="1">
    <location>
        <begin position="55"/>
        <end position="355"/>
    </location>
</feature>
<proteinExistence type="predicted"/>
<dbReference type="Pfam" id="PF00155">
    <property type="entry name" value="Aminotran_1_2"/>
    <property type="match status" value="1"/>
</dbReference>
<gene>
    <name evidence="2" type="ORF">GCM10009639_25540</name>
</gene>
<evidence type="ECO:0000313" key="2">
    <source>
        <dbReference type="EMBL" id="GAA1393034.1"/>
    </source>
</evidence>
<dbReference type="SUPFAM" id="SSF53383">
    <property type="entry name" value="PLP-dependent transferases"/>
    <property type="match status" value="1"/>
</dbReference>
<dbReference type="InterPro" id="IPR004839">
    <property type="entry name" value="Aminotransferase_I/II_large"/>
</dbReference>